<feature type="transmembrane region" description="Helical" evidence="1">
    <location>
        <begin position="35"/>
        <end position="55"/>
    </location>
</feature>
<dbReference type="RefSeq" id="WP_136774526.1">
    <property type="nucleotide sequence ID" value="NZ_CP156074.1"/>
</dbReference>
<proteinExistence type="predicted"/>
<organism evidence="2 3">
    <name type="scientific">Chitiniphilus eburneus</name>
    <dbReference type="NCBI Taxonomy" id="2571148"/>
    <lineage>
        <taxon>Bacteria</taxon>
        <taxon>Pseudomonadati</taxon>
        <taxon>Pseudomonadota</taxon>
        <taxon>Betaproteobacteria</taxon>
        <taxon>Neisseriales</taxon>
        <taxon>Chitinibacteraceae</taxon>
        <taxon>Chitiniphilus</taxon>
    </lineage>
</organism>
<accession>A0A4V5MP82</accession>
<keyword evidence="1" id="KW-0472">Membrane</keyword>
<gene>
    <name evidence="2" type="ORF">FAZ21_16390</name>
</gene>
<evidence type="ECO:0000313" key="3">
    <source>
        <dbReference type="Proteomes" id="UP000310016"/>
    </source>
</evidence>
<feature type="transmembrane region" description="Helical" evidence="1">
    <location>
        <begin position="67"/>
        <end position="90"/>
    </location>
</feature>
<sequence length="96" mass="10052">MKLKYPVLAMICAANGVILFFVSFLAVGGHGEGRGVITVQVLGFAWIAMFTLVAVRTAQRGKCALATILAAMTLPAAWVAGMVVLIGSLLRSLLGF</sequence>
<comment type="caution">
    <text evidence="2">The sequence shown here is derived from an EMBL/GenBank/DDBJ whole genome shotgun (WGS) entry which is preliminary data.</text>
</comment>
<keyword evidence="1" id="KW-1133">Transmembrane helix</keyword>
<dbReference type="EMBL" id="SUMF01000027">
    <property type="protein sequence ID" value="TJZ67448.1"/>
    <property type="molecule type" value="Genomic_DNA"/>
</dbReference>
<evidence type="ECO:0000256" key="1">
    <source>
        <dbReference type="SAM" id="Phobius"/>
    </source>
</evidence>
<keyword evidence="3" id="KW-1185">Reference proteome</keyword>
<dbReference type="AlphaFoldDB" id="A0A4V5MP82"/>
<protein>
    <submittedName>
        <fullName evidence="2">Uncharacterized protein</fullName>
    </submittedName>
</protein>
<reference evidence="2 3" key="1">
    <citation type="submission" date="2019-04" db="EMBL/GenBank/DDBJ databases">
        <title>Chitiniphilus eburnea sp. nov., a novel chitinolytic bacterium isolated from aquaculture sludge.</title>
        <authorList>
            <person name="Sheng M."/>
        </authorList>
    </citation>
    <scope>NUCLEOTIDE SEQUENCE [LARGE SCALE GENOMIC DNA]</scope>
    <source>
        <strain evidence="2 3">HX-2-15</strain>
    </source>
</reference>
<keyword evidence="1" id="KW-0812">Transmembrane</keyword>
<evidence type="ECO:0000313" key="2">
    <source>
        <dbReference type="EMBL" id="TJZ67448.1"/>
    </source>
</evidence>
<dbReference type="Proteomes" id="UP000310016">
    <property type="component" value="Unassembled WGS sequence"/>
</dbReference>
<feature type="transmembrane region" description="Helical" evidence="1">
    <location>
        <begin position="7"/>
        <end position="29"/>
    </location>
</feature>
<name>A0A4V5MP82_9NEIS</name>